<keyword evidence="2" id="KW-1185">Reference proteome</keyword>
<accession>A0ACD1E2R2</accession>
<reference evidence="1" key="1">
    <citation type="submission" date="2021-06" db="EMBL/GenBank/DDBJ databases">
        <authorList>
            <person name="Ellington A.J."/>
            <person name="Bryan N.C."/>
            <person name="Christner B.C."/>
            <person name="Reisch C.R."/>
        </authorList>
    </citation>
    <scope>NUCLEOTIDE SEQUENCE</scope>
    <source>
        <strain evidence="1">L6-1</strain>
    </source>
</reference>
<proteinExistence type="predicted"/>
<dbReference type="Proteomes" id="UP000681794">
    <property type="component" value="Chromosome"/>
</dbReference>
<evidence type="ECO:0000313" key="2">
    <source>
        <dbReference type="Proteomes" id="UP000681794"/>
    </source>
</evidence>
<sequence>MTAPTLPTPTVPLTLRRRRRLFRELDHPVQVFSNLTPNWFASVMGTGIVATAAATLPLGFPGLRLGATIVWAVGAVLLVAVTVATVLHWVLYRATALSHIRNPVAAHFYGAPPMAFLTVGAGTLLLGRDWIGLAAAVDVDWVLWGAGTLAGLLTATLVPFFAFTRHAYAPGAASGGWLMPIVPPMVSASTGALLLPHAPAGQVRATLLWGCYGLFGLSLVASLVVITLVWHRLVFHGTGAPATVPTLWIVLGPVGQSITAVNLLAGNARTVTDEDTVHVLLVLALVYGFAMLGFALLWTGIALAVTVSTSRRHLPFSLTWWSFTFPVGTCVTGLDGLAAHSGLVVVQVLALLSYAALVGAWLVVGVRTFRGSVLRGSLLAPPRDD</sequence>
<dbReference type="EMBL" id="CP076544">
    <property type="protein sequence ID" value="QWS33159.1"/>
    <property type="molecule type" value="Genomic_DNA"/>
</dbReference>
<evidence type="ECO:0000313" key="1">
    <source>
        <dbReference type="EMBL" id="QWS33159.1"/>
    </source>
</evidence>
<organism evidence="1 2">
    <name type="scientific">Curtobacterium aetherium</name>
    <dbReference type="NCBI Taxonomy" id="2841594"/>
    <lineage>
        <taxon>Bacteria</taxon>
        <taxon>Bacillati</taxon>
        <taxon>Actinomycetota</taxon>
        <taxon>Actinomycetes</taxon>
        <taxon>Micrococcales</taxon>
        <taxon>Microbacteriaceae</taxon>
        <taxon>Curtobacterium</taxon>
    </lineage>
</organism>
<protein>
    <submittedName>
        <fullName evidence="1">TDT family transporter</fullName>
    </submittedName>
</protein>
<gene>
    <name evidence="1" type="ORF">KM842_13040</name>
</gene>
<name>A0ACD1E2R2_9MICO</name>